<evidence type="ECO:0000313" key="3">
    <source>
        <dbReference type="Proteomes" id="UP000199673"/>
    </source>
</evidence>
<gene>
    <name evidence="2" type="ORF">SAMN04489724_4687</name>
</gene>
<evidence type="ECO:0000313" key="2">
    <source>
        <dbReference type="EMBL" id="SFU17681.1"/>
    </source>
</evidence>
<dbReference type="Pfam" id="PF20033">
    <property type="entry name" value="DUF6438"/>
    <property type="match status" value="1"/>
</dbReference>
<dbReference type="RefSeq" id="WP_091697783.1">
    <property type="nucleotide sequence ID" value="NZ_FPBF01000009.1"/>
</dbReference>
<feature type="domain" description="DUF6438" evidence="1">
    <location>
        <begin position="67"/>
        <end position="179"/>
    </location>
</feature>
<dbReference type="EMBL" id="FPBF01000009">
    <property type="protein sequence ID" value="SFU17681.1"/>
    <property type="molecule type" value="Genomic_DNA"/>
</dbReference>
<organism evidence="2 3">
    <name type="scientific">Algoriphagus locisalis</name>
    <dbReference type="NCBI Taxonomy" id="305507"/>
    <lineage>
        <taxon>Bacteria</taxon>
        <taxon>Pseudomonadati</taxon>
        <taxon>Bacteroidota</taxon>
        <taxon>Cytophagia</taxon>
        <taxon>Cytophagales</taxon>
        <taxon>Cyclobacteriaceae</taxon>
        <taxon>Algoriphagus</taxon>
    </lineage>
</organism>
<keyword evidence="3" id="KW-1185">Reference proteome</keyword>
<evidence type="ECO:0000259" key="1">
    <source>
        <dbReference type="Pfam" id="PF20033"/>
    </source>
</evidence>
<dbReference type="InterPro" id="IPR045497">
    <property type="entry name" value="DUF6438"/>
</dbReference>
<protein>
    <recommendedName>
        <fullName evidence="1">DUF6438 domain-containing protein</fullName>
    </recommendedName>
</protein>
<dbReference type="STRING" id="305507.SAMN04489724_4687"/>
<reference evidence="3" key="1">
    <citation type="submission" date="2016-10" db="EMBL/GenBank/DDBJ databases">
        <authorList>
            <person name="Varghese N."/>
            <person name="Submissions S."/>
        </authorList>
    </citation>
    <scope>NUCLEOTIDE SEQUENCE [LARGE SCALE GENOMIC DNA]</scope>
    <source>
        <strain evidence="3">DSM 23445</strain>
    </source>
</reference>
<dbReference type="Proteomes" id="UP000199673">
    <property type="component" value="Unassembled WGS sequence"/>
</dbReference>
<sequence>MLNILLITFTLISQFSFGHQVLNSNDQYYSRAVDYKKVPDEKIERDTKQLSIEPIEFVQDSSFTFDKLIFHTSACFGSCPVINLEILSDKSIRFTGNYFKDENFNETDSARYGNFSGQLSDQLYNELIDLIITSKITEMENKQNQVLCCDAAVKTLILYHNDTRKYYKAMFEPSVLRNLISFLYSINQNLDLTQVEDNFYFEK</sequence>
<name>A0A1I7E186_9BACT</name>
<dbReference type="AlphaFoldDB" id="A0A1I7E186"/>
<accession>A0A1I7E186</accession>
<proteinExistence type="predicted"/>
<dbReference type="OrthoDB" id="7172369at2"/>